<evidence type="ECO:0000256" key="20">
    <source>
        <dbReference type="SAM" id="Phobius"/>
    </source>
</evidence>
<evidence type="ECO:0000256" key="1">
    <source>
        <dbReference type="ARBA" id="ARBA00000013"/>
    </source>
</evidence>
<dbReference type="InterPro" id="IPR030677">
    <property type="entry name" value="Nnr"/>
</dbReference>
<evidence type="ECO:0000259" key="21">
    <source>
        <dbReference type="PROSITE" id="PS51383"/>
    </source>
</evidence>
<comment type="catalytic activity">
    <reaction evidence="15 17 19">
        <text>(6S)-NADHX + ADP = AMP + phosphate + NADH + H(+)</text>
        <dbReference type="Rhea" id="RHEA:32223"/>
        <dbReference type="ChEBI" id="CHEBI:15378"/>
        <dbReference type="ChEBI" id="CHEBI:43474"/>
        <dbReference type="ChEBI" id="CHEBI:57945"/>
        <dbReference type="ChEBI" id="CHEBI:64074"/>
        <dbReference type="ChEBI" id="CHEBI:456215"/>
        <dbReference type="ChEBI" id="CHEBI:456216"/>
        <dbReference type="EC" id="4.2.1.136"/>
    </reaction>
</comment>
<keyword evidence="9 18" id="KW-0630">Potassium</keyword>
<feature type="binding site" evidence="18">
    <location>
        <begin position="62"/>
        <end position="66"/>
    </location>
    <ligand>
        <name>(6S)-NADPHX</name>
        <dbReference type="ChEBI" id="CHEBI:64076"/>
    </ligand>
</feature>
<evidence type="ECO:0000256" key="18">
    <source>
        <dbReference type="HAMAP-Rule" id="MF_01966"/>
    </source>
</evidence>
<feature type="binding site" evidence="17">
    <location>
        <position position="439"/>
    </location>
    <ligand>
        <name>AMP</name>
        <dbReference type="ChEBI" id="CHEBI:456215"/>
    </ligand>
</feature>
<comment type="cofactor">
    <cofactor evidence="17">
        <name>Mg(2+)</name>
        <dbReference type="ChEBI" id="CHEBI:18420"/>
    </cofactor>
</comment>
<keyword evidence="7 17" id="KW-0067">ATP-binding</keyword>
<evidence type="ECO:0000256" key="6">
    <source>
        <dbReference type="ARBA" id="ARBA00022741"/>
    </source>
</evidence>
<evidence type="ECO:0000259" key="22">
    <source>
        <dbReference type="PROSITE" id="PS51385"/>
    </source>
</evidence>
<evidence type="ECO:0000256" key="15">
    <source>
        <dbReference type="ARBA" id="ARBA00048238"/>
    </source>
</evidence>
<keyword evidence="11 18" id="KW-0413">Isomerase</keyword>
<evidence type="ECO:0000313" key="24">
    <source>
        <dbReference type="Proteomes" id="UP001500631"/>
    </source>
</evidence>
<proteinExistence type="inferred from homology"/>
<evidence type="ECO:0000256" key="7">
    <source>
        <dbReference type="ARBA" id="ARBA00022840"/>
    </source>
</evidence>
<dbReference type="Gene3D" id="3.40.50.10260">
    <property type="entry name" value="YjeF N-terminal domain"/>
    <property type="match status" value="1"/>
</dbReference>
<comment type="catalytic activity">
    <reaction evidence="1 18 19">
        <text>(6R)-NADHX = (6S)-NADHX</text>
        <dbReference type="Rhea" id="RHEA:32215"/>
        <dbReference type="ChEBI" id="CHEBI:64074"/>
        <dbReference type="ChEBI" id="CHEBI:64075"/>
        <dbReference type="EC" id="5.1.99.6"/>
    </reaction>
</comment>
<dbReference type="CDD" id="cd01171">
    <property type="entry name" value="YXKO-related"/>
    <property type="match status" value="1"/>
</dbReference>
<dbReference type="InterPro" id="IPR000631">
    <property type="entry name" value="CARKD"/>
</dbReference>
<dbReference type="Gene3D" id="3.40.1190.20">
    <property type="match status" value="1"/>
</dbReference>
<keyword evidence="24" id="KW-1185">Reference proteome</keyword>
<comment type="caution">
    <text evidence="18">Lacks conserved residue(s) required for the propagation of feature annotation.</text>
</comment>
<dbReference type="PANTHER" id="PTHR12592:SF0">
    <property type="entry name" value="ATP-DEPENDENT (S)-NAD(P)H-HYDRATE DEHYDRATASE"/>
    <property type="match status" value="1"/>
</dbReference>
<evidence type="ECO:0000256" key="4">
    <source>
        <dbReference type="ARBA" id="ARBA00009524"/>
    </source>
</evidence>
<feature type="binding site" evidence="18">
    <location>
        <position position="162"/>
    </location>
    <ligand>
        <name>K(+)</name>
        <dbReference type="ChEBI" id="CHEBI:29103"/>
    </ligand>
</feature>
<dbReference type="EC" id="4.2.1.136" evidence="19"/>
<feature type="binding site" evidence="17">
    <location>
        <position position="375"/>
    </location>
    <ligand>
        <name>(6S)-NADPHX</name>
        <dbReference type="ChEBI" id="CHEBI:64076"/>
    </ligand>
</feature>
<dbReference type="InterPro" id="IPR004443">
    <property type="entry name" value="YjeF_N_dom"/>
</dbReference>
<keyword evidence="12 17" id="KW-0456">Lyase</keyword>
<feature type="domain" description="YjeF N-terminal" evidence="22">
    <location>
        <begin position="14"/>
        <end position="216"/>
    </location>
</feature>
<dbReference type="SUPFAM" id="SSF64153">
    <property type="entry name" value="YjeF N-terminal domain-like"/>
    <property type="match status" value="1"/>
</dbReference>
<feature type="domain" description="YjeF C-terminal" evidence="21">
    <location>
        <begin position="226"/>
        <end position="498"/>
    </location>
</feature>
<evidence type="ECO:0000256" key="9">
    <source>
        <dbReference type="ARBA" id="ARBA00022958"/>
    </source>
</evidence>
<keyword evidence="20" id="KW-0812">Transmembrane</keyword>
<comment type="catalytic activity">
    <reaction evidence="16 17 19">
        <text>(6S)-NADPHX + ADP = AMP + phosphate + NADPH + H(+)</text>
        <dbReference type="Rhea" id="RHEA:32235"/>
        <dbReference type="ChEBI" id="CHEBI:15378"/>
        <dbReference type="ChEBI" id="CHEBI:43474"/>
        <dbReference type="ChEBI" id="CHEBI:57783"/>
        <dbReference type="ChEBI" id="CHEBI:64076"/>
        <dbReference type="ChEBI" id="CHEBI:456215"/>
        <dbReference type="ChEBI" id="CHEBI:456216"/>
        <dbReference type="EC" id="4.2.1.136"/>
    </reaction>
</comment>
<feature type="binding site" evidence="17">
    <location>
        <position position="261"/>
    </location>
    <ligand>
        <name>(6S)-NADPHX</name>
        <dbReference type="ChEBI" id="CHEBI:64076"/>
    </ligand>
</feature>
<dbReference type="EC" id="5.1.99.6" evidence="19"/>
<evidence type="ECO:0000256" key="5">
    <source>
        <dbReference type="ARBA" id="ARBA00022723"/>
    </source>
</evidence>
<dbReference type="SUPFAM" id="SSF53613">
    <property type="entry name" value="Ribokinase-like"/>
    <property type="match status" value="1"/>
</dbReference>
<evidence type="ECO:0000256" key="11">
    <source>
        <dbReference type="ARBA" id="ARBA00023235"/>
    </source>
</evidence>
<comment type="cofactor">
    <cofactor evidence="18 19">
        <name>K(+)</name>
        <dbReference type="ChEBI" id="CHEBI:29103"/>
    </cofactor>
    <text evidence="18 19">Binds 1 potassium ion per subunit.</text>
</comment>
<accession>A0ABP9MZ91</accession>
<feature type="binding site" evidence="17">
    <location>
        <begin position="411"/>
        <end position="415"/>
    </location>
    <ligand>
        <name>AMP</name>
        <dbReference type="ChEBI" id="CHEBI:456215"/>
    </ligand>
</feature>
<dbReference type="NCBIfam" id="TIGR00197">
    <property type="entry name" value="yjeF_nterm"/>
    <property type="match status" value="1"/>
</dbReference>
<comment type="function">
    <text evidence="14 19">Bifunctional enzyme that catalyzes the epimerization of the S- and R-forms of NAD(P)HX and the dehydration of the S-form of NAD(P)HX at the expense of ADP, which is converted to AMP. This allows the repair of both epimers of NAD(P)HX, a damaged form of NAD(P)H that is a result of enzymatic or heat-dependent hydration.</text>
</comment>
<gene>
    <name evidence="17" type="primary">nnrD</name>
    <name evidence="18" type="synonym">nnrE</name>
    <name evidence="23" type="ORF">GCM10023338_16540</name>
</gene>
<evidence type="ECO:0000256" key="16">
    <source>
        <dbReference type="ARBA" id="ARBA00049209"/>
    </source>
</evidence>
<organism evidence="23 24">
    <name type="scientific">Wohlfahrtiimonas larvae</name>
    <dbReference type="NCBI Taxonomy" id="1157986"/>
    <lineage>
        <taxon>Bacteria</taxon>
        <taxon>Pseudomonadati</taxon>
        <taxon>Pseudomonadota</taxon>
        <taxon>Gammaproteobacteria</taxon>
        <taxon>Cardiobacteriales</taxon>
        <taxon>Ignatzschineriaceae</taxon>
        <taxon>Wohlfahrtiimonas</taxon>
    </lineage>
</organism>
<comment type="similarity">
    <text evidence="3 19">In the N-terminal section; belongs to the NnrE/AIBP family.</text>
</comment>
<comment type="similarity">
    <text evidence="18">Belongs to the NnrE/AIBP family.</text>
</comment>
<evidence type="ECO:0000256" key="2">
    <source>
        <dbReference type="ARBA" id="ARBA00000909"/>
    </source>
</evidence>
<evidence type="ECO:0000256" key="14">
    <source>
        <dbReference type="ARBA" id="ARBA00025153"/>
    </source>
</evidence>
<comment type="subunit">
    <text evidence="17">Homotetramer.</text>
</comment>
<dbReference type="PROSITE" id="PS51383">
    <property type="entry name" value="YJEF_C_3"/>
    <property type="match status" value="1"/>
</dbReference>
<evidence type="ECO:0000256" key="13">
    <source>
        <dbReference type="ARBA" id="ARBA00023268"/>
    </source>
</evidence>
<keyword evidence="20" id="KW-1133">Transmembrane helix</keyword>
<dbReference type="EMBL" id="BAABKE010000005">
    <property type="protein sequence ID" value="GAA5101105.1"/>
    <property type="molecule type" value="Genomic_DNA"/>
</dbReference>
<keyword evidence="8 17" id="KW-0521">NADP</keyword>
<comment type="function">
    <text evidence="17">Catalyzes the dehydration of the S-form of NAD(P)HX at the expense of ADP, which is converted to AMP. Together with NAD(P)HX epimerase, which catalyzes the epimerization of the S- and R-forms, the enzyme allows the repair of both epimers of NAD(P)HX, a damaged form of NAD(P)H that is a result of enzymatic or heat-dependent hydration.</text>
</comment>
<dbReference type="Pfam" id="PF01256">
    <property type="entry name" value="Carb_kinase"/>
    <property type="match status" value="1"/>
</dbReference>
<evidence type="ECO:0000256" key="8">
    <source>
        <dbReference type="ARBA" id="ARBA00022857"/>
    </source>
</evidence>
<evidence type="ECO:0000256" key="17">
    <source>
        <dbReference type="HAMAP-Rule" id="MF_01965"/>
    </source>
</evidence>
<keyword evidence="10 17" id="KW-0520">NAD</keyword>
<evidence type="ECO:0000256" key="19">
    <source>
        <dbReference type="PIRNR" id="PIRNR017184"/>
    </source>
</evidence>
<dbReference type="HAMAP" id="MF_01965">
    <property type="entry name" value="NADHX_dehydratase"/>
    <property type="match status" value="1"/>
</dbReference>
<comment type="similarity">
    <text evidence="4 19">In the C-terminal section; belongs to the NnrD/CARKD family.</text>
</comment>
<feature type="transmembrane region" description="Helical" evidence="20">
    <location>
        <begin position="246"/>
        <end position="270"/>
    </location>
</feature>
<evidence type="ECO:0000256" key="10">
    <source>
        <dbReference type="ARBA" id="ARBA00023027"/>
    </source>
</evidence>
<name>A0ABP9MZ91_9GAMM</name>
<feature type="binding site" evidence="17">
    <location>
        <position position="322"/>
    </location>
    <ligand>
        <name>(6S)-NADPHX</name>
        <dbReference type="ChEBI" id="CHEBI:64076"/>
    </ligand>
</feature>
<keyword evidence="5 18" id="KW-0479">Metal-binding</keyword>
<dbReference type="HAMAP" id="MF_01966">
    <property type="entry name" value="NADHX_epimerase"/>
    <property type="match status" value="1"/>
</dbReference>
<evidence type="ECO:0000313" key="23">
    <source>
        <dbReference type="EMBL" id="GAA5101105.1"/>
    </source>
</evidence>
<comment type="similarity">
    <text evidence="17">Belongs to the NnrD/CARKD family.</text>
</comment>
<evidence type="ECO:0000256" key="3">
    <source>
        <dbReference type="ARBA" id="ARBA00006001"/>
    </source>
</evidence>
<dbReference type="Proteomes" id="UP001500631">
    <property type="component" value="Unassembled WGS sequence"/>
</dbReference>
<dbReference type="InterPro" id="IPR036652">
    <property type="entry name" value="YjeF_N_dom_sf"/>
</dbReference>
<keyword evidence="13" id="KW-0511">Multifunctional enzyme</keyword>
<evidence type="ECO:0000256" key="12">
    <source>
        <dbReference type="ARBA" id="ARBA00023239"/>
    </source>
</evidence>
<feature type="binding site" evidence="18">
    <location>
        <begin position="130"/>
        <end position="136"/>
    </location>
    <ligand>
        <name>(6S)-NADPHX</name>
        <dbReference type="ChEBI" id="CHEBI:64076"/>
    </ligand>
</feature>
<dbReference type="Pfam" id="PF03853">
    <property type="entry name" value="YjeF_N"/>
    <property type="match status" value="1"/>
</dbReference>
<dbReference type="PANTHER" id="PTHR12592">
    <property type="entry name" value="ATP-DEPENDENT (S)-NAD(P)H-HYDRATE DEHYDRATASE FAMILY MEMBER"/>
    <property type="match status" value="1"/>
</dbReference>
<keyword evidence="20" id="KW-0472">Membrane</keyword>
<sequence>MKNASTPLYDIHAIKDIEKSALEVLNIASITLMQRAALFVLGYLYKSYPNVKKIAVIVGAGRNGGDGYFFAQQALSAGFEVKIFYLADPNNLVDDVRKAYLAAKGMGVPCESFSSSCLDDADLIIDAMMGTGVNRALSGEWLGAAMLINRSGKPVISLDVPSGLNANTGAILSEAVKATETITFIAQKPGLYTGKGPEYVGKVICSDLGIPEECFESIHAASCCFNLPTMAEWFPDRKKFNHKGNFGHILVVGGNIGMAGAALLAGHAALRIGAGRVSIATHPQHATAMIPYHPELMVRGVNGAEELAPMLEVATCIVIGCGLGTNEWSIELMDAVLASGKPIVIDADGLNLIAQDKISKELLEENKDNHVITPHPVEAARLLHGTVNDVEADRLVSAYQLSEKFGITVLKGAGSLVCDSDFLSINTTGNPAMASSGMGDALSGIIAGLIVQGVSARRATRLGVWLHGFAGDLCAEQGYRSVIATDVIEFLPKAIARLKD</sequence>
<comment type="function">
    <text evidence="18">Catalyzes the epimerization of the S- and R-forms of NAD(P)HX, a damaged form of NAD(P)H that is a result of enzymatic or heat-dependent hydration. This is a prerequisite for the S-specific NAD(P)H-hydrate dehydratase to allow the repair of both epimers of NAD(P)HX.</text>
</comment>
<dbReference type="PIRSF" id="PIRSF017184">
    <property type="entry name" value="Nnr"/>
    <property type="match status" value="1"/>
</dbReference>
<feature type="binding site" evidence="17">
    <location>
        <position position="440"/>
    </location>
    <ligand>
        <name>(6S)-NADPHX</name>
        <dbReference type="ChEBI" id="CHEBI:64076"/>
    </ligand>
</feature>
<feature type="binding site" evidence="18">
    <location>
        <position position="126"/>
    </location>
    <ligand>
        <name>K(+)</name>
        <dbReference type="ChEBI" id="CHEBI:29103"/>
    </ligand>
</feature>
<feature type="binding site" evidence="18">
    <location>
        <position position="159"/>
    </location>
    <ligand>
        <name>(6S)-NADPHX</name>
        <dbReference type="ChEBI" id="CHEBI:64076"/>
    </ligand>
</feature>
<reference evidence="24" key="1">
    <citation type="journal article" date="2019" name="Int. J. Syst. Evol. Microbiol.">
        <title>The Global Catalogue of Microorganisms (GCM) 10K type strain sequencing project: providing services to taxonomists for standard genome sequencing and annotation.</title>
        <authorList>
            <consortium name="The Broad Institute Genomics Platform"/>
            <consortium name="The Broad Institute Genome Sequencing Center for Infectious Disease"/>
            <person name="Wu L."/>
            <person name="Ma J."/>
        </authorList>
    </citation>
    <scope>NUCLEOTIDE SEQUENCE [LARGE SCALE GENOMIC DNA]</scope>
    <source>
        <strain evidence="24">JCM 18424</strain>
    </source>
</reference>
<dbReference type="PROSITE" id="PS51385">
    <property type="entry name" value="YJEF_N"/>
    <property type="match status" value="1"/>
</dbReference>
<feature type="binding site" evidence="18">
    <location>
        <position position="63"/>
    </location>
    <ligand>
        <name>K(+)</name>
        <dbReference type="ChEBI" id="CHEBI:29103"/>
    </ligand>
</feature>
<comment type="caution">
    <text evidence="23">The sequence shown here is derived from an EMBL/GenBank/DDBJ whole genome shotgun (WGS) entry which is preliminary data.</text>
</comment>
<dbReference type="InterPro" id="IPR029056">
    <property type="entry name" value="Ribokinase-like"/>
</dbReference>
<dbReference type="RefSeq" id="WP_077925776.1">
    <property type="nucleotide sequence ID" value="NZ_BAABKE010000005.1"/>
</dbReference>
<protein>
    <recommendedName>
        <fullName evidence="19">Bifunctional NAD(P)H-hydrate repair enzyme</fullName>
    </recommendedName>
    <alternativeName>
        <fullName evidence="19">Nicotinamide nucleotide repair protein</fullName>
    </alternativeName>
    <domain>
        <recommendedName>
            <fullName evidence="19">ADP-dependent (S)-NAD(P)H-hydrate dehydratase</fullName>
            <ecNumber evidence="19">4.2.1.136</ecNumber>
        </recommendedName>
        <alternativeName>
            <fullName evidence="19">ADP-dependent NAD(P)HX dehydratase</fullName>
        </alternativeName>
    </domain>
    <domain>
        <recommendedName>
            <fullName evidence="19">NAD(P)H-hydrate epimerase</fullName>
            <ecNumber evidence="19">5.1.99.6</ecNumber>
        </recommendedName>
    </domain>
</protein>
<comment type="catalytic activity">
    <reaction evidence="2 18 19">
        <text>(6R)-NADPHX = (6S)-NADPHX</text>
        <dbReference type="Rhea" id="RHEA:32227"/>
        <dbReference type="ChEBI" id="CHEBI:64076"/>
        <dbReference type="ChEBI" id="CHEBI:64077"/>
        <dbReference type="EC" id="5.1.99.6"/>
    </reaction>
</comment>
<keyword evidence="6 17" id="KW-0547">Nucleotide-binding</keyword>
<dbReference type="NCBIfam" id="TIGR00196">
    <property type="entry name" value="yjeF_cterm"/>
    <property type="match status" value="1"/>
</dbReference>